<protein>
    <submittedName>
        <fullName evidence="1">Uncharacterized protein</fullName>
    </submittedName>
</protein>
<evidence type="ECO:0000313" key="1">
    <source>
        <dbReference type="EMBL" id="WBP83844.1"/>
    </source>
</evidence>
<dbReference type="Proteomes" id="UP001213039">
    <property type="component" value="Chromosome"/>
</dbReference>
<reference evidence="1" key="1">
    <citation type="submission" date="2022-12" db="EMBL/GenBank/DDBJ databases">
        <authorList>
            <consortium name="Asia Pacific Centre for Animal Health"/>
            <person name="Klose S.M."/>
            <person name="Legione A.R."/>
            <person name="Monotti I."/>
            <person name="Bushell R."/>
            <person name="Marenda M.S."/>
            <person name="Sugiyama T."/>
            <person name="Browning G.F."/>
            <person name="Vaz P.K."/>
        </authorList>
    </citation>
    <scope>NUCLEOTIDE SEQUENCE</scope>
    <source>
        <strain evidence="1">Felid995</strain>
    </source>
</reference>
<accession>A0ACD4PGR5</accession>
<gene>
    <name evidence="1" type="ORF">Me_995_000469</name>
</gene>
<proteinExistence type="predicted"/>
<sequence>MNKDLFEKKRIYVNYNSQISSKSGNEWILGYKLALVLLFAIGSLILFIKMDSWLFPGELISGQKSPLLLNFLAFETYSKQQSNAIILIRFSILYFVFLFSVFKNFSNINDQKERIKQYSVFYGLYLVLSLTSFILFITFIKQPNGLPYNAVEYLKLSLLLVPLVVINVAFEIYKFILKRKSDPVVYKSLVPIIIQTVSQLLLLAFVLINVFVWISYATRNNLFKGSDQKYWAFVESLFNEKSVKNLFIIILLFTLIVFLIIGSNAMKLHKISEKTVYQVQEKDKFLLGLVFIFVILIWLCILLFGPKVKYAVLGSELSYSVKNAVIIILGAIFTALYFVLAYTKVVSTKNPIGLGIRFTIIQLLLWTPFLFSIITLENSNINLINLFVISLFSLATFIHYLISNKSLTKASVFFLVLMFGLKIALLMIFGLNHVLLTHLNHVLVSVPTPISIVKIITITYVSVILVFFAYLSVSLQVTLGIRMFGKKKVS</sequence>
<dbReference type="EMBL" id="CP114370">
    <property type="protein sequence ID" value="WBP83844.1"/>
    <property type="molecule type" value="Genomic_DNA"/>
</dbReference>
<organism evidence="1 2">
    <name type="scientific">Mycoplasmopsis edwardii</name>
    <dbReference type="NCBI Taxonomy" id="53558"/>
    <lineage>
        <taxon>Bacteria</taxon>
        <taxon>Bacillati</taxon>
        <taxon>Mycoplasmatota</taxon>
        <taxon>Mycoplasmoidales</taxon>
        <taxon>Metamycoplasmataceae</taxon>
        <taxon>Mycoplasmopsis</taxon>
    </lineage>
</organism>
<evidence type="ECO:0000313" key="2">
    <source>
        <dbReference type="Proteomes" id="UP001213039"/>
    </source>
</evidence>
<name>A0ACD4PGR5_9BACT</name>
<keyword evidence="2" id="KW-1185">Reference proteome</keyword>